<dbReference type="CDD" id="cd00090">
    <property type="entry name" value="HTH_ARSR"/>
    <property type="match status" value="1"/>
</dbReference>
<dbReference type="GO" id="GO:0005829">
    <property type="term" value="C:cytosol"/>
    <property type="evidence" value="ECO:0007669"/>
    <property type="project" value="TreeGrafter"/>
</dbReference>
<dbReference type="EMBL" id="SNVI01000002">
    <property type="protein sequence ID" value="TFE41969.1"/>
    <property type="molecule type" value="Genomic_DNA"/>
</dbReference>
<dbReference type="PANTHER" id="PTHR30154">
    <property type="entry name" value="LEUCINE-RESPONSIVE REGULATORY PROTEIN"/>
    <property type="match status" value="1"/>
</dbReference>
<evidence type="ECO:0000313" key="5">
    <source>
        <dbReference type="EMBL" id="TFE41969.1"/>
    </source>
</evidence>
<evidence type="ECO:0000313" key="6">
    <source>
        <dbReference type="Proteomes" id="UP000297385"/>
    </source>
</evidence>
<dbReference type="InterPro" id="IPR000485">
    <property type="entry name" value="AsnC-type_HTH_dom"/>
</dbReference>
<dbReference type="GO" id="GO:0043565">
    <property type="term" value="F:sequence-specific DNA binding"/>
    <property type="evidence" value="ECO:0007669"/>
    <property type="project" value="InterPro"/>
</dbReference>
<dbReference type="PROSITE" id="PS00519">
    <property type="entry name" value="HTH_ASNC_1"/>
    <property type="match status" value="1"/>
</dbReference>
<dbReference type="Pfam" id="PF01037">
    <property type="entry name" value="AsnC_trans_reg"/>
    <property type="match status" value="1"/>
</dbReference>
<evidence type="ECO:0000256" key="2">
    <source>
        <dbReference type="ARBA" id="ARBA00023125"/>
    </source>
</evidence>
<dbReference type="InterPro" id="IPR036388">
    <property type="entry name" value="WH-like_DNA-bd_sf"/>
</dbReference>
<dbReference type="SUPFAM" id="SSF46785">
    <property type="entry name" value="Winged helix' DNA-binding domain"/>
    <property type="match status" value="1"/>
</dbReference>
<dbReference type="InterPro" id="IPR011991">
    <property type="entry name" value="ArsR-like_HTH"/>
</dbReference>
<name>A0A4Y8MX28_9BURK</name>
<evidence type="ECO:0000256" key="1">
    <source>
        <dbReference type="ARBA" id="ARBA00023015"/>
    </source>
</evidence>
<dbReference type="GO" id="GO:0006355">
    <property type="term" value="P:regulation of DNA-templated transcription"/>
    <property type="evidence" value="ECO:0007669"/>
    <property type="project" value="UniProtKB-ARBA"/>
</dbReference>
<organism evidence="5 6">
    <name type="scientific">Paraburkholderia dipogonis</name>
    <dbReference type="NCBI Taxonomy" id="1211383"/>
    <lineage>
        <taxon>Bacteria</taxon>
        <taxon>Pseudomonadati</taxon>
        <taxon>Pseudomonadota</taxon>
        <taxon>Betaproteobacteria</taxon>
        <taxon>Burkholderiales</taxon>
        <taxon>Burkholderiaceae</taxon>
        <taxon>Paraburkholderia</taxon>
    </lineage>
</organism>
<dbReference type="AlphaFoldDB" id="A0A4Y8MX28"/>
<gene>
    <name evidence="5" type="ORF">E2553_35695</name>
</gene>
<reference evidence="5 6" key="1">
    <citation type="submission" date="2019-03" db="EMBL/GenBank/DDBJ databases">
        <title>Complete Genome Sequence of Paraburkholderia dipogonis ICMP 19430T, a Nitrogen-fixing Symbiont of the South African Invasive Legume Dipogon lignosus in New Zealand.</title>
        <authorList>
            <person name="De Meyer S.E."/>
        </authorList>
    </citation>
    <scope>NUCLEOTIDE SEQUENCE [LARGE SCALE GENOMIC DNA]</scope>
    <source>
        <strain evidence="5 6">ICMP 19430</strain>
    </source>
</reference>
<sequence>MNRSIPTLDRADQQILAALQSDARLSSAELSEKVNLSTSPCWRRVKRLESLGVITGYHARVDPVQLGYVVTALVQVSLIQRNLDHMRVFEMAVRPLQEVIACYSISGEYDYQLIVVAKSPTEFGDFARAHINACTSVKDVCTSFVVKEVKSLVAPPV</sequence>
<dbReference type="PROSITE" id="PS50956">
    <property type="entry name" value="HTH_ASNC_2"/>
    <property type="match status" value="1"/>
</dbReference>
<dbReference type="GO" id="GO:0043200">
    <property type="term" value="P:response to amino acid"/>
    <property type="evidence" value="ECO:0007669"/>
    <property type="project" value="TreeGrafter"/>
</dbReference>
<dbReference type="InterPro" id="IPR019885">
    <property type="entry name" value="Tscrpt_reg_HTH_AsnC-type_CS"/>
</dbReference>
<dbReference type="Gene3D" id="1.10.10.10">
    <property type="entry name" value="Winged helix-like DNA-binding domain superfamily/Winged helix DNA-binding domain"/>
    <property type="match status" value="1"/>
</dbReference>
<comment type="caution">
    <text evidence="5">The sequence shown here is derived from an EMBL/GenBank/DDBJ whole genome shotgun (WGS) entry which is preliminary data.</text>
</comment>
<dbReference type="PANTHER" id="PTHR30154:SF46">
    <property type="entry name" value="TRANSCRIPTIONAL REGULATORY PROTEIN"/>
    <property type="match status" value="1"/>
</dbReference>
<dbReference type="Pfam" id="PF13412">
    <property type="entry name" value="HTH_24"/>
    <property type="match status" value="1"/>
</dbReference>
<feature type="domain" description="HTH asnC-type" evidence="4">
    <location>
        <begin position="8"/>
        <end position="69"/>
    </location>
</feature>
<dbReference type="SUPFAM" id="SSF54909">
    <property type="entry name" value="Dimeric alpha+beta barrel"/>
    <property type="match status" value="1"/>
</dbReference>
<dbReference type="InterPro" id="IPR019888">
    <property type="entry name" value="Tscrpt_reg_AsnC-like"/>
</dbReference>
<keyword evidence="3" id="KW-0804">Transcription</keyword>
<dbReference type="Gene3D" id="3.30.70.920">
    <property type="match status" value="1"/>
</dbReference>
<evidence type="ECO:0000256" key="3">
    <source>
        <dbReference type="ARBA" id="ARBA00023163"/>
    </source>
</evidence>
<dbReference type="SMART" id="SM00344">
    <property type="entry name" value="HTH_ASNC"/>
    <property type="match status" value="1"/>
</dbReference>
<dbReference type="RefSeq" id="WP_134465246.1">
    <property type="nucleotide sequence ID" value="NZ_JBHMFL010000100.1"/>
</dbReference>
<dbReference type="GeneID" id="97310907"/>
<protein>
    <submittedName>
        <fullName evidence="5">Lrp/AsnC family transcriptional regulator</fullName>
    </submittedName>
</protein>
<dbReference type="PRINTS" id="PR00033">
    <property type="entry name" value="HTHASNC"/>
</dbReference>
<dbReference type="InterPro" id="IPR019887">
    <property type="entry name" value="Tscrpt_reg_AsnC/Lrp_C"/>
</dbReference>
<dbReference type="InterPro" id="IPR011008">
    <property type="entry name" value="Dimeric_a/b-barrel"/>
</dbReference>
<proteinExistence type="predicted"/>
<dbReference type="FunFam" id="1.10.10.10:FF:000186">
    <property type="entry name" value="AsnC family transcriptional regulator"/>
    <property type="match status" value="1"/>
</dbReference>
<dbReference type="Proteomes" id="UP000297385">
    <property type="component" value="Unassembled WGS sequence"/>
</dbReference>
<dbReference type="InterPro" id="IPR036390">
    <property type="entry name" value="WH_DNA-bd_sf"/>
</dbReference>
<keyword evidence="2" id="KW-0238">DNA-binding</keyword>
<keyword evidence="1" id="KW-0805">Transcription regulation</keyword>
<evidence type="ECO:0000259" key="4">
    <source>
        <dbReference type="PROSITE" id="PS50956"/>
    </source>
</evidence>
<accession>A0A4Y8MX28</accession>